<evidence type="ECO:0000256" key="1">
    <source>
        <dbReference type="SAM" id="MobiDB-lite"/>
    </source>
</evidence>
<dbReference type="Proteomes" id="UP000317318">
    <property type="component" value="Chromosome"/>
</dbReference>
<reference evidence="3 4" key="1">
    <citation type="submission" date="2019-02" db="EMBL/GenBank/DDBJ databases">
        <title>Deep-cultivation of Planctomycetes and their phenomic and genomic characterization uncovers novel biology.</title>
        <authorList>
            <person name="Wiegand S."/>
            <person name="Jogler M."/>
            <person name="Boedeker C."/>
            <person name="Pinto D."/>
            <person name="Vollmers J."/>
            <person name="Rivas-Marin E."/>
            <person name="Kohn T."/>
            <person name="Peeters S.H."/>
            <person name="Heuer A."/>
            <person name="Rast P."/>
            <person name="Oberbeckmann S."/>
            <person name="Bunk B."/>
            <person name="Jeske O."/>
            <person name="Meyerdierks A."/>
            <person name="Storesund J.E."/>
            <person name="Kallscheuer N."/>
            <person name="Luecker S."/>
            <person name="Lage O.M."/>
            <person name="Pohl T."/>
            <person name="Merkel B.J."/>
            <person name="Hornburger P."/>
            <person name="Mueller R.-W."/>
            <person name="Bruemmer F."/>
            <person name="Labrenz M."/>
            <person name="Spormann A.M."/>
            <person name="Op den Camp H."/>
            <person name="Overmann J."/>
            <person name="Amann R."/>
            <person name="Jetten M.S.M."/>
            <person name="Mascher T."/>
            <person name="Medema M.H."/>
            <person name="Devos D.P."/>
            <person name="Kaster A.-K."/>
            <person name="Ovreas L."/>
            <person name="Rohde M."/>
            <person name="Galperin M.Y."/>
            <person name="Jogler C."/>
        </authorList>
    </citation>
    <scope>NUCLEOTIDE SEQUENCE [LARGE SCALE GENOMIC DNA]</scope>
    <source>
        <strain evidence="3 4">Pan189</strain>
    </source>
</reference>
<feature type="region of interest" description="Disordered" evidence="1">
    <location>
        <begin position="154"/>
        <end position="182"/>
    </location>
</feature>
<dbReference type="KEGG" id="svp:Pan189_35480"/>
<keyword evidence="2" id="KW-1133">Transmembrane helix</keyword>
<evidence type="ECO:0000256" key="2">
    <source>
        <dbReference type="SAM" id="Phobius"/>
    </source>
</evidence>
<evidence type="ECO:0000313" key="3">
    <source>
        <dbReference type="EMBL" id="QDT39145.1"/>
    </source>
</evidence>
<feature type="transmembrane region" description="Helical" evidence="2">
    <location>
        <begin position="190"/>
        <end position="210"/>
    </location>
</feature>
<keyword evidence="2" id="KW-0812">Transmembrane</keyword>
<feature type="compositionally biased region" description="Basic and acidic residues" evidence="1">
    <location>
        <begin position="154"/>
        <end position="163"/>
    </location>
</feature>
<dbReference type="RefSeq" id="WP_145365309.1">
    <property type="nucleotide sequence ID" value="NZ_CP036268.1"/>
</dbReference>
<keyword evidence="2" id="KW-0472">Membrane</keyword>
<protein>
    <submittedName>
        <fullName evidence="3">Uncharacterized protein</fullName>
    </submittedName>
</protein>
<proteinExistence type="predicted"/>
<accession>A0A517R5N4</accession>
<dbReference type="AlphaFoldDB" id="A0A517R5N4"/>
<evidence type="ECO:0000313" key="4">
    <source>
        <dbReference type="Proteomes" id="UP000317318"/>
    </source>
</evidence>
<dbReference type="EMBL" id="CP036268">
    <property type="protein sequence ID" value="QDT39145.1"/>
    <property type="molecule type" value="Genomic_DNA"/>
</dbReference>
<sequence>MTTSQTESLRDSDLHPGAVAVVPMHSVTCLTLDELVAETGPLPWDAGLELVQKLAVLLAKVDASELEELDLSEASRVLIDDDGEVHLAAPAVRRSLGLKPSADLSAILRYATGDEPAPTPEYHTLGRLLEERFREPAASSVYMGLAERIESHLQADDRGHGVDGRSVVAENGAGPQSRPAQSGLPTTIKWGAVIAVLGLAALAAVAFLQLN</sequence>
<name>A0A517R5N4_9PLAN</name>
<keyword evidence="4" id="KW-1185">Reference proteome</keyword>
<gene>
    <name evidence="3" type="ORF">Pan189_35480</name>
</gene>
<organism evidence="3 4">
    <name type="scientific">Stratiformator vulcanicus</name>
    <dbReference type="NCBI Taxonomy" id="2527980"/>
    <lineage>
        <taxon>Bacteria</taxon>
        <taxon>Pseudomonadati</taxon>
        <taxon>Planctomycetota</taxon>
        <taxon>Planctomycetia</taxon>
        <taxon>Planctomycetales</taxon>
        <taxon>Planctomycetaceae</taxon>
        <taxon>Stratiformator</taxon>
    </lineage>
</organism>